<evidence type="ECO:0000256" key="4">
    <source>
        <dbReference type="ARBA" id="ARBA00022728"/>
    </source>
</evidence>
<keyword evidence="4 7" id="KW-0747">Spliceosome</keyword>
<dbReference type="PANTHER" id="PTHR12942">
    <property type="entry name" value="STEP II SPLICING FACTOR SLU7"/>
    <property type="match status" value="1"/>
</dbReference>
<dbReference type="Pfam" id="PF11708">
    <property type="entry name" value="Slu7"/>
    <property type="match status" value="1"/>
</dbReference>
<dbReference type="RefSeq" id="XP_009495226.1">
    <property type="nucleotide sequence ID" value="XM_009496951.1"/>
</dbReference>
<feature type="domain" description="Pre-mRNA-splicing factor SLU7" evidence="9">
    <location>
        <begin position="20"/>
        <end position="226"/>
    </location>
</feature>
<dbReference type="OrthoDB" id="249612at2759"/>
<organism evidence="10">
    <name type="scientific">Fonticula alba</name>
    <name type="common">Slime mold</name>
    <dbReference type="NCBI Taxonomy" id="691883"/>
    <lineage>
        <taxon>Eukaryota</taxon>
        <taxon>Rotosphaerida</taxon>
        <taxon>Fonticulaceae</taxon>
        <taxon>Fonticula</taxon>
    </lineage>
</organism>
<dbReference type="GO" id="GO:0005681">
    <property type="term" value="C:spliceosomal complex"/>
    <property type="evidence" value="ECO:0007669"/>
    <property type="project" value="UniProtKB-UniRule"/>
</dbReference>
<evidence type="ECO:0000256" key="3">
    <source>
        <dbReference type="ARBA" id="ARBA00022664"/>
    </source>
</evidence>
<evidence type="ECO:0000313" key="11">
    <source>
        <dbReference type="Proteomes" id="UP000030693"/>
    </source>
</evidence>
<evidence type="ECO:0000256" key="6">
    <source>
        <dbReference type="ARBA" id="ARBA00023242"/>
    </source>
</evidence>
<dbReference type="EMBL" id="KB932204">
    <property type="protein sequence ID" value="KCV70710.1"/>
    <property type="molecule type" value="Genomic_DNA"/>
</dbReference>
<keyword evidence="11" id="KW-1185">Reference proteome</keyword>
<evidence type="ECO:0000256" key="2">
    <source>
        <dbReference type="ARBA" id="ARBA00007203"/>
    </source>
</evidence>
<evidence type="ECO:0000256" key="7">
    <source>
        <dbReference type="RuleBase" id="RU367071"/>
    </source>
</evidence>
<evidence type="ECO:0000256" key="1">
    <source>
        <dbReference type="ARBA" id="ARBA00004123"/>
    </source>
</evidence>
<protein>
    <recommendedName>
        <fullName evidence="7">Pre-mRNA-splicing factor SLU7</fullName>
    </recommendedName>
</protein>
<dbReference type="GeneID" id="20527788"/>
<name>A0A058Z8W3_FONAL</name>
<evidence type="ECO:0000256" key="5">
    <source>
        <dbReference type="ARBA" id="ARBA00023187"/>
    </source>
</evidence>
<dbReference type="PANTHER" id="PTHR12942:SF2">
    <property type="entry name" value="PRE-MRNA-SPLICING FACTOR SLU7"/>
    <property type="match status" value="1"/>
</dbReference>
<comment type="subunit">
    <text evidence="7">Associated with the spliceosome.</text>
</comment>
<dbReference type="InterPro" id="IPR021715">
    <property type="entry name" value="Slu7_dom"/>
</dbReference>
<dbReference type="GO" id="GO:0030628">
    <property type="term" value="F:pre-mRNA 3'-splice site binding"/>
    <property type="evidence" value="ECO:0007669"/>
    <property type="project" value="UniProtKB-UniRule"/>
</dbReference>
<dbReference type="STRING" id="691883.A0A058Z8W3"/>
<comment type="function">
    <text evidence="7">Involved in pre-mRNA splicing.</text>
</comment>
<comment type="subcellular location">
    <subcellularLocation>
        <location evidence="1 7">Nucleus</location>
    </subcellularLocation>
</comment>
<dbReference type="eggNOG" id="KOG2560">
    <property type="taxonomic scope" value="Eukaryota"/>
</dbReference>
<dbReference type="AlphaFoldDB" id="A0A058Z8W3"/>
<accession>A0A058Z8W3</accession>
<dbReference type="GO" id="GO:0000398">
    <property type="term" value="P:mRNA splicing, via spliceosome"/>
    <property type="evidence" value="ECO:0007669"/>
    <property type="project" value="UniProtKB-UniRule"/>
</dbReference>
<proteinExistence type="inferred from homology"/>
<keyword evidence="6 7" id="KW-0539">Nucleus</keyword>
<keyword evidence="5 7" id="KW-0508">mRNA splicing</keyword>
<dbReference type="OMA" id="HEHLKAP"/>
<gene>
    <name evidence="10" type="ORF">H696_03063</name>
</gene>
<feature type="region of interest" description="Disordered" evidence="8">
    <location>
        <begin position="1"/>
        <end position="30"/>
    </location>
</feature>
<comment type="similarity">
    <text evidence="2 7">Belongs to the SLU7 family.</text>
</comment>
<reference evidence="10" key="1">
    <citation type="submission" date="2013-04" db="EMBL/GenBank/DDBJ databases">
        <title>The Genome Sequence of Fonticula alba ATCC 38817.</title>
        <authorList>
            <consortium name="The Broad Institute Genomics Platform"/>
            <person name="Russ C."/>
            <person name="Cuomo C."/>
            <person name="Burger G."/>
            <person name="Gray M.W."/>
            <person name="Holland P.W.H."/>
            <person name="King N."/>
            <person name="Lang F.B.F."/>
            <person name="Roger A.J."/>
            <person name="Ruiz-Trillo I."/>
            <person name="Brown M."/>
            <person name="Walker B."/>
            <person name="Young S."/>
            <person name="Zeng Q."/>
            <person name="Gargeya S."/>
            <person name="Fitzgerald M."/>
            <person name="Haas B."/>
            <person name="Abouelleil A."/>
            <person name="Allen A.W."/>
            <person name="Alvarado L."/>
            <person name="Arachchi H.M."/>
            <person name="Berlin A.M."/>
            <person name="Chapman S.B."/>
            <person name="Gainer-Dewar J."/>
            <person name="Goldberg J."/>
            <person name="Griggs A."/>
            <person name="Gujja S."/>
            <person name="Hansen M."/>
            <person name="Howarth C."/>
            <person name="Imamovic A."/>
            <person name="Ireland A."/>
            <person name="Larimer J."/>
            <person name="McCowan C."/>
            <person name="Murphy C."/>
            <person name="Pearson M."/>
            <person name="Poon T.W."/>
            <person name="Priest M."/>
            <person name="Roberts A."/>
            <person name="Saif S."/>
            <person name="Shea T."/>
            <person name="Sisk P."/>
            <person name="Sykes S."/>
            <person name="Wortman J."/>
            <person name="Nusbaum C."/>
            <person name="Birren B."/>
        </authorList>
    </citation>
    <scope>NUCLEOTIDE SEQUENCE [LARGE SCALE GENOMIC DNA]</scope>
    <source>
        <strain evidence="10">ATCC 38817</strain>
    </source>
</reference>
<keyword evidence="3 7" id="KW-0507">mRNA processing</keyword>
<evidence type="ECO:0000313" key="10">
    <source>
        <dbReference type="EMBL" id="KCV70710.1"/>
    </source>
</evidence>
<sequence length="265" mass="29571">MGREEGHKLTQLVVPHLSADSDSDSDDDFKYADTADMAGQKLDDTKGRMTVRNLRIREDTAKYLLNLDVNSAYYDPKTRSMRADPTPHNPDAAYKGDNFVRHSGDAKAFTDMQMFAWEAAQRGAANIIPQADPTAAEMMRREFMQREKQVKDDYQKNILDTYGGHEHLKAPPRELLLAQSENYAEYDASGNVLKGDAQATLELSAAARSKYEEDVFPGNHTSVWGSYWVDGTWGFACCHQTLRQAYCTGEAGRKASAASRVAKEA</sequence>
<dbReference type="InterPro" id="IPR039974">
    <property type="entry name" value="Splicing_factor_SLU7"/>
</dbReference>
<evidence type="ECO:0000256" key="8">
    <source>
        <dbReference type="SAM" id="MobiDB-lite"/>
    </source>
</evidence>
<evidence type="ECO:0000259" key="9">
    <source>
        <dbReference type="Pfam" id="PF11708"/>
    </source>
</evidence>
<dbReference type="Proteomes" id="UP000030693">
    <property type="component" value="Unassembled WGS sequence"/>
</dbReference>